<gene>
    <name evidence="1" type="ORF">METZ01_LOCUS281040</name>
</gene>
<name>A0A382KUW7_9ZZZZ</name>
<sequence>MDNHQINTISYGERIDTDVNTMVDGMFELFDDFCDLALSRIYNLTHGMSNGFDFDALFPEEISRFKVTWIICLSELMFFGMKDQPKLKDLKAHFREIMNLEAQERELRTFIKQALIRIPKVIEEDKDFVQNEIFSAPTENRESDEPRNRGLGPKLAKLILENAFGQNELLKPIYHDIRKVVEVEFNNAYGHCSISCSKFNIV</sequence>
<proteinExistence type="predicted"/>
<accession>A0A382KUW7</accession>
<evidence type="ECO:0000313" key="1">
    <source>
        <dbReference type="EMBL" id="SVC28186.1"/>
    </source>
</evidence>
<organism evidence="1">
    <name type="scientific">marine metagenome</name>
    <dbReference type="NCBI Taxonomy" id="408172"/>
    <lineage>
        <taxon>unclassified sequences</taxon>
        <taxon>metagenomes</taxon>
        <taxon>ecological metagenomes</taxon>
    </lineage>
</organism>
<dbReference type="AlphaFoldDB" id="A0A382KUW7"/>
<dbReference type="EMBL" id="UINC01082950">
    <property type="protein sequence ID" value="SVC28186.1"/>
    <property type="molecule type" value="Genomic_DNA"/>
</dbReference>
<protein>
    <submittedName>
        <fullName evidence="1">Uncharacterized protein</fullName>
    </submittedName>
</protein>
<reference evidence="1" key="1">
    <citation type="submission" date="2018-05" db="EMBL/GenBank/DDBJ databases">
        <authorList>
            <person name="Lanie J.A."/>
            <person name="Ng W.-L."/>
            <person name="Kazmierczak K.M."/>
            <person name="Andrzejewski T.M."/>
            <person name="Davidsen T.M."/>
            <person name="Wayne K.J."/>
            <person name="Tettelin H."/>
            <person name="Glass J.I."/>
            <person name="Rusch D."/>
            <person name="Podicherti R."/>
            <person name="Tsui H.-C.T."/>
            <person name="Winkler M.E."/>
        </authorList>
    </citation>
    <scope>NUCLEOTIDE SEQUENCE</scope>
</reference>